<keyword evidence="8 11" id="KW-0368">Histidine biosynthesis</keyword>
<evidence type="ECO:0000256" key="10">
    <source>
        <dbReference type="ARBA" id="ARBA00023268"/>
    </source>
</evidence>
<comment type="catalytic activity">
    <reaction evidence="11">
        <text>(6R)-5,10-methylene-5,6,7,8-tetrahydrofolate + NADP(+) = (6R)-5,10-methenyltetrahydrofolate + NADPH</text>
        <dbReference type="Rhea" id="RHEA:22812"/>
        <dbReference type="ChEBI" id="CHEBI:15636"/>
        <dbReference type="ChEBI" id="CHEBI:57455"/>
        <dbReference type="ChEBI" id="CHEBI:57783"/>
        <dbReference type="ChEBI" id="CHEBI:58349"/>
        <dbReference type="EC" id="1.5.1.5"/>
    </reaction>
</comment>
<evidence type="ECO:0000256" key="3">
    <source>
        <dbReference type="ARBA" id="ARBA00022563"/>
    </source>
</evidence>
<dbReference type="GO" id="GO:0035999">
    <property type="term" value="P:tetrahydrofolate interconversion"/>
    <property type="evidence" value="ECO:0007669"/>
    <property type="project" value="UniProtKB-UniRule"/>
</dbReference>
<evidence type="ECO:0000256" key="11">
    <source>
        <dbReference type="HAMAP-Rule" id="MF_01576"/>
    </source>
</evidence>
<proteinExistence type="inferred from homology"/>
<comment type="function">
    <text evidence="11">Catalyzes the oxidation of 5,10-methylenetetrahydrofolate to 5,10-methenyltetrahydrofolate and then the hydrolysis of 5,10-methenyltetrahydrofolate to 10-formyltetrahydrofolate.</text>
</comment>
<evidence type="ECO:0000256" key="2">
    <source>
        <dbReference type="ARBA" id="ARBA00011738"/>
    </source>
</evidence>
<dbReference type="InterPro" id="IPR020630">
    <property type="entry name" value="THF_DH/CycHdrlase_cat_dom"/>
</dbReference>
<dbReference type="HAMAP" id="MF_01576">
    <property type="entry name" value="THF_DHG_CYH"/>
    <property type="match status" value="1"/>
</dbReference>
<dbReference type="PANTHER" id="PTHR48099">
    <property type="entry name" value="C-1-TETRAHYDROFOLATE SYNTHASE, CYTOPLASMIC-RELATED"/>
    <property type="match status" value="1"/>
</dbReference>
<comment type="caution">
    <text evidence="14">The sequence shown here is derived from an EMBL/GenBank/DDBJ whole genome shotgun (WGS) entry which is preliminary data.</text>
</comment>
<dbReference type="UniPathway" id="UPA00193"/>
<feature type="domain" description="Tetrahydrofolate dehydrogenase/cyclohydrolase NAD(P)-binding" evidence="13">
    <location>
        <begin position="136"/>
        <end position="274"/>
    </location>
</feature>
<dbReference type="EMBL" id="MFFF01000005">
    <property type="protein sequence ID" value="OGE99961.1"/>
    <property type="molecule type" value="Genomic_DNA"/>
</dbReference>
<evidence type="ECO:0000256" key="8">
    <source>
        <dbReference type="ARBA" id="ARBA00023102"/>
    </source>
</evidence>
<dbReference type="Pfam" id="PF00763">
    <property type="entry name" value="THF_DHG_CYH"/>
    <property type="match status" value="1"/>
</dbReference>
<evidence type="ECO:0000256" key="4">
    <source>
        <dbReference type="ARBA" id="ARBA00022755"/>
    </source>
</evidence>
<dbReference type="EC" id="1.5.1.5" evidence="11"/>
<dbReference type="FunFam" id="3.40.50.10860:FF:000005">
    <property type="entry name" value="C-1-tetrahydrofolate synthase, cytoplasmic, putative"/>
    <property type="match status" value="1"/>
</dbReference>
<dbReference type="GO" id="GO:0004488">
    <property type="term" value="F:methylenetetrahydrofolate dehydrogenase (NADP+) activity"/>
    <property type="evidence" value="ECO:0007669"/>
    <property type="project" value="UniProtKB-UniRule"/>
</dbReference>
<dbReference type="CDD" id="cd01080">
    <property type="entry name" value="NAD_bind_m-THF_DH_Cyclohyd"/>
    <property type="match status" value="1"/>
</dbReference>
<accession>A0A1F5QCN3</accession>
<dbReference type="GO" id="GO:0004477">
    <property type="term" value="F:methenyltetrahydrofolate cyclohydrolase activity"/>
    <property type="evidence" value="ECO:0007669"/>
    <property type="project" value="UniProtKB-UniRule"/>
</dbReference>
<dbReference type="GO" id="GO:0005829">
    <property type="term" value="C:cytosol"/>
    <property type="evidence" value="ECO:0007669"/>
    <property type="project" value="TreeGrafter"/>
</dbReference>
<dbReference type="InterPro" id="IPR000672">
    <property type="entry name" value="THF_DH/CycHdrlase"/>
</dbReference>
<dbReference type="EC" id="3.5.4.9" evidence="11"/>
<name>A0A1F5QCN3_9BACT</name>
<feature type="binding site" evidence="11">
    <location>
        <position position="228"/>
    </location>
    <ligand>
        <name>NADP(+)</name>
        <dbReference type="ChEBI" id="CHEBI:58349"/>
    </ligand>
</feature>
<dbReference type="PANTHER" id="PTHR48099:SF5">
    <property type="entry name" value="C-1-TETRAHYDROFOLATE SYNTHASE, CYTOPLASMIC"/>
    <property type="match status" value="1"/>
</dbReference>
<feature type="domain" description="Tetrahydrofolate dehydrogenase/cyclohydrolase catalytic" evidence="12">
    <location>
        <begin position="5"/>
        <end position="117"/>
    </location>
</feature>
<evidence type="ECO:0000313" key="15">
    <source>
        <dbReference type="Proteomes" id="UP000177235"/>
    </source>
</evidence>
<dbReference type="SUPFAM" id="SSF51735">
    <property type="entry name" value="NAD(P)-binding Rossmann-fold domains"/>
    <property type="match status" value="1"/>
</dbReference>
<dbReference type="Gene3D" id="3.40.50.720">
    <property type="entry name" value="NAD(P)-binding Rossmann-like Domain"/>
    <property type="match status" value="1"/>
</dbReference>
<dbReference type="PRINTS" id="PR00085">
    <property type="entry name" value="THFDHDRGNASE"/>
</dbReference>
<dbReference type="InterPro" id="IPR020631">
    <property type="entry name" value="THF_DH/CycHdrlase_NAD-bd_dom"/>
</dbReference>
<keyword evidence="7 11" id="KW-0560">Oxidoreductase</keyword>
<evidence type="ECO:0000259" key="12">
    <source>
        <dbReference type="Pfam" id="PF00763"/>
    </source>
</evidence>
<feature type="binding site" evidence="11">
    <location>
        <begin position="162"/>
        <end position="164"/>
    </location>
    <ligand>
        <name>NADP(+)</name>
        <dbReference type="ChEBI" id="CHEBI:58349"/>
    </ligand>
</feature>
<keyword evidence="3 11" id="KW-0554">One-carbon metabolism</keyword>
<keyword evidence="6 11" id="KW-0521">NADP</keyword>
<evidence type="ECO:0000259" key="13">
    <source>
        <dbReference type="Pfam" id="PF02882"/>
    </source>
</evidence>
<comment type="similarity">
    <text evidence="11">Belongs to the tetrahydrofolate dehydrogenase/cyclohydrolase family.</text>
</comment>
<keyword evidence="5 11" id="KW-0378">Hydrolase</keyword>
<organism evidence="14 15">
    <name type="scientific">Candidatus Doudnabacteria bacterium RIFCSPLOWO2_02_FULL_48_13</name>
    <dbReference type="NCBI Taxonomy" id="1817845"/>
    <lineage>
        <taxon>Bacteria</taxon>
        <taxon>Candidatus Doudnaibacteriota</taxon>
    </lineage>
</organism>
<comment type="caution">
    <text evidence="11">Lacks conserved residue(s) required for the propagation of feature annotation.</text>
</comment>
<evidence type="ECO:0000256" key="7">
    <source>
        <dbReference type="ARBA" id="ARBA00023002"/>
    </source>
</evidence>
<keyword evidence="10 11" id="KW-0511">Multifunctional enzyme</keyword>
<reference evidence="14 15" key="1">
    <citation type="journal article" date="2016" name="Nat. Commun.">
        <title>Thousands of microbial genomes shed light on interconnected biogeochemical processes in an aquifer system.</title>
        <authorList>
            <person name="Anantharaman K."/>
            <person name="Brown C.T."/>
            <person name="Hug L.A."/>
            <person name="Sharon I."/>
            <person name="Castelle C.J."/>
            <person name="Probst A.J."/>
            <person name="Thomas B.C."/>
            <person name="Singh A."/>
            <person name="Wilkins M.J."/>
            <person name="Karaoz U."/>
            <person name="Brodie E.L."/>
            <person name="Williams K.H."/>
            <person name="Hubbard S.S."/>
            <person name="Banfield J.F."/>
        </authorList>
    </citation>
    <scope>NUCLEOTIDE SEQUENCE [LARGE SCALE GENOMIC DNA]</scope>
</reference>
<dbReference type="GO" id="GO:0000105">
    <property type="term" value="P:L-histidine biosynthetic process"/>
    <property type="evidence" value="ECO:0007669"/>
    <property type="project" value="UniProtKB-KW"/>
</dbReference>
<evidence type="ECO:0000256" key="6">
    <source>
        <dbReference type="ARBA" id="ARBA00022857"/>
    </source>
</evidence>
<dbReference type="Pfam" id="PF02882">
    <property type="entry name" value="THF_DHG_CYH_C"/>
    <property type="match status" value="1"/>
</dbReference>
<evidence type="ECO:0000256" key="5">
    <source>
        <dbReference type="ARBA" id="ARBA00022801"/>
    </source>
</evidence>
<dbReference type="InterPro" id="IPR046346">
    <property type="entry name" value="Aminoacid_DH-like_N_sf"/>
</dbReference>
<comment type="catalytic activity">
    <reaction evidence="11">
        <text>(6R)-5,10-methenyltetrahydrofolate + H2O = (6R)-10-formyltetrahydrofolate + H(+)</text>
        <dbReference type="Rhea" id="RHEA:23700"/>
        <dbReference type="ChEBI" id="CHEBI:15377"/>
        <dbReference type="ChEBI" id="CHEBI:15378"/>
        <dbReference type="ChEBI" id="CHEBI:57455"/>
        <dbReference type="ChEBI" id="CHEBI:195366"/>
        <dbReference type="EC" id="3.5.4.9"/>
    </reaction>
</comment>
<dbReference type="AlphaFoldDB" id="A0A1F5QCN3"/>
<sequence>MTQFVDGKKIADDILKVLALRLRSGQKFQPKLVVIFVGENRASASYVKMKQRRGEEIGVAVDVRNFPNTITQEDLITQVKNANSESDVRGIIVQLPLPKHIDRDLVLDSVDPRLDVDCLTSENKKRLIDGKALFVPPAAAAVIKILEYYNVHLEGKNILIVGSGDLIGKPLAAILLSKQIAFELANSQTENLSELVTKADIIITGVGKAGLISGSMIKDGAIIIDAGTTGSDEGEIVGDADQESVMGKASLLAPVPGGVGPVTVAMLLQNVVRLA</sequence>
<evidence type="ECO:0000256" key="9">
    <source>
        <dbReference type="ARBA" id="ARBA00023167"/>
    </source>
</evidence>
<keyword evidence="11" id="KW-0028">Amino-acid biosynthesis</keyword>
<keyword evidence="4 11" id="KW-0658">Purine biosynthesis</keyword>
<comment type="subunit">
    <text evidence="2 11">Homodimer.</text>
</comment>
<keyword evidence="9 11" id="KW-0486">Methionine biosynthesis</keyword>
<evidence type="ECO:0000313" key="14">
    <source>
        <dbReference type="EMBL" id="OGE99961.1"/>
    </source>
</evidence>
<dbReference type="Gene3D" id="3.40.50.10860">
    <property type="entry name" value="Leucine Dehydrogenase, chain A, domain 1"/>
    <property type="match status" value="1"/>
</dbReference>
<comment type="pathway">
    <text evidence="1 11">One-carbon metabolism; tetrahydrofolate interconversion.</text>
</comment>
<gene>
    <name evidence="11" type="primary">folD</name>
    <name evidence="14" type="ORF">A3J05_02025</name>
</gene>
<dbReference type="GO" id="GO:0006164">
    <property type="term" value="P:purine nucleotide biosynthetic process"/>
    <property type="evidence" value="ECO:0007669"/>
    <property type="project" value="UniProtKB-KW"/>
</dbReference>
<dbReference type="SUPFAM" id="SSF53223">
    <property type="entry name" value="Aminoacid dehydrogenase-like, N-terminal domain"/>
    <property type="match status" value="1"/>
</dbReference>
<dbReference type="InterPro" id="IPR036291">
    <property type="entry name" value="NAD(P)-bd_dom_sf"/>
</dbReference>
<protein>
    <recommendedName>
        <fullName evidence="11">Bifunctional protein FolD</fullName>
    </recommendedName>
    <domain>
        <recommendedName>
            <fullName evidence="11">Methylenetetrahydrofolate dehydrogenase</fullName>
            <ecNumber evidence="11">1.5.1.5</ecNumber>
        </recommendedName>
    </domain>
    <domain>
        <recommendedName>
            <fullName evidence="11">Methenyltetrahydrofolate cyclohydrolase</fullName>
            <ecNumber evidence="11">3.5.4.9</ecNumber>
        </recommendedName>
    </domain>
</protein>
<evidence type="ECO:0000256" key="1">
    <source>
        <dbReference type="ARBA" id="ARBA00004777"/>
    </source>
</evidence>
<dbReference type="GO" id="GO:0009086">
    <property type="term" value="P:methionine biosynthetic process"/>
    <property type="evidence" value="ECO:0007669"/>
    <property type="project" value="UniProtKB-KW"/>
</dbReference>
<dbReference type="Proteomes" id="UP000177235">
    <property type="component" value="Unassembled WGS sequence"/>
</dbReference>